<name>A0ABR1XYA9_9PEZI</name>
<dbReference type="EMBL" id="JBBWUH010000003">
    <property type="protein sequence ID" value="KAK8173305.1"/>
    <property type="molecule type" value="Genomic_DNA"/>
</dbReference>
<proteinExistence type="predicted"/>
<sequence length="150" mass="16773">MADMKRGQVICARRLMCSRHCRLFFAALAFQASTTRPSRGPCSFHFLVTWFLRISLWLGIFSDVFSQNLRHSVSGGYGRMGTLGALGCVWGAGGRWVGHARDGWDGRTDGYLSSFFPSFPCLGCCSLSLLLLSFLLISLHQRETKIERIT</sequence>
<evidence type="ECO:0000313" key="2">
    <source>
        <dbReference type="EMBL" id="KAK8173305.1"/>
    </source>
</evidence>
<comment type="caution">
    <text evidence="2">The sequence shown here is derived from an EMBL/GenBank/DDBJ whole genome shotgun (WGS) entry which is preliminary data.</text>
</comment>
<dbReference type="Proteomes" id="UP001456524">
    <property type="component" value="Unassembled WGS sequence"/>
</dbReference>
<keyword evidence="1" id="KW-0812">Transmembrane</keyword>
<evidence type="ECO:0000256" key="1">
    <source>
        <dbReference type="SAM" id="Phobius"/>
    </source>
</evidence>
<feature type="transmembrane region" description="Helical" evidence="1">
    <location>
        <begin position="117"/>
        <end position="139"/>
    </location>
</feature>
<keyword evidence="3" id="KW-1185">Reference proteome</keyword>
<accession>A0ABR1XYA9</accession>
<keyword evidence="1" id="KW-1133">Transmembrane helix</keyword>
<gene>
    <name evidence="2" type="ORF">IWX90DRAFT_138182</name>
</gene>
<reference evidence="2 3" key="1">
    <citation type="journal article" date="2022" name="G3 (Bethesda)">
        <title>Enemy or ally: a genomic approach to elucidate the lifestyle of Phyllosticta citrichinaensis.</title>
        <authorList>
            <person name="Buijs V.A."/>
            <person name="Groenewald J.Z."/>
            <person name="Haridas S."/>
            <person name="LaButti K.M."/>
            <person name="Lipzen A."/>
            <person name="Martin F.M."/>
            <person name="Barry K."/>
            <person name="Grigoriev I.V."/>
            <person name="Crous P.W."/>
            <person name="Seidl M.F."/>
        </authorList>
    </citation>
    <scope>NUCLEOTIDE SEQUENCE [LARGE SCALE GENOMIC DNA]</scope>
    <source>
        <strain evidence="2 3">CBS 129764</strain>
    </source>
</reference>
<protein>
    <submittedName>
        <fullName evidence="2">Uncharacterized protein</fullName>
    </submittedName>
</protein>
<keyword evidence="1" id="KW-0472">Membrane</keyword>
<feature type="transmembrane region" description="Helical" evidence="1">
    <location>
        <begin position="44"/>
        <end position="65"/>
    </location>
</feature>
<evidence type="ECO:0000313" key="3">
    <source>
        <dbReference type="Proteomes" id="UP001456524"/>
    </source>
</evidence>
<organism evidence="2 3">
    <name type="scientific">Phyllosticta citrichinensis</name>
    <dbReference type="NCBI Taxonomy" id="1130410"/>
    <lineage>
        <taxon>Eukaryota</taxon>
        <taxon>Fungi</taxon>
        <taxon>Dikarya</taxon>
        <taxon>Ascomycota</taxon>
        <taxon>Pezizomycotina</taxon>
        <taxon>Dothideomycetes</taxon>
        <taxon>Dothideomycetes incertae sedis</taxon>
        <taxon>Botryosphaeriales</taxon>
        <taxon>Phyllostictaceae</taxon>
        <taxon>Phyllosticta</taxon>
    </lineage>
</organism>